<name>A0ABQ1QC18_9BACI</name>
<evidence type="ECO:0000256" key="2">
    <source>
        <dbReference type="ARBA" id="ARBA00022692"/>
    </source>
</evidence>
<dbReference type="PANTHER" id="PTHR11706:SF3">
    <property type="entry name" value="METAL ION TRANSPORT PROTEIN"/>
    <property type="match status" value="1"/>
</dbReference>
<dbReference type="RefSeq" id="WP_188655216.1">
    <property type="nucleotide sequence ID" value="NZ_BMIN01000015.1"/>
</dbReference>
<feature type="transmembrane region" description="Helical" evidence="5">
    <location>
        <begin position="364"/>
        <end position="387"/>
    </location>
</feature>
<evidence type="ECO:0000256" key="3">
    <source>
        <dbReference type="ARBA" id="ARBA00022989"/>
    </source>
</evidence>
<keyword evidence="7" id="KW-1185">Reference proteome</keyword>
<protein>
    <submittedName>
        <fullName evidence="6">Iron transporter</fullName>
    </submittedName>
</protein>
<feature type="transmembrane region" description="Helical" evidence="5">
    <location>
        <begin position="240"/>
        <end position="267"/>
    </location>
</feature>
<dbReference type="PANTHER" id="PTHR11706">
    <property type="entry name" value="SOLUTE CARRIER PROTEIN FAMILY 11 MEMBER"/>
    <property type="match status" value="1"/>
</dbReference>
<sequence>MQTEVNQKSEEFITAPATFVGKFKKVGPGFVAAATGVGTGDLVAALVAGTGYGLTFIWAIVVGAILKYFLNEGVGRWNLASGQTILQGWRSLGKWTTGYFGIYIIVWGFVYGAAATSATAMAMNAMLPGLPIWAWAIIHGLLGFALIWMGHYGFFEKMMMVLIGVMFVTVIGTALLFLPEFELMIEGFAPRIPDGSLMLALGLVGGVGGTITMASYGYWLKEKGWKGSSWMSIMRLDSKVAYFITTLFTLALLIIGSQFLFGTGISIDGDQGLITLADRMGSEFNPLLRWLFLIGFWSAAFSSLLGVWNGIPYLFADFVRPFYKSEEKRNTPVSDRDSAYRAYLIWLTFPPMLLLLFGKPVELIIIYGALGALFMPFLSGTLLWLLNSSRIDSEFRSKTLSNVVLTLCIVLFGFLAVHSIIEKFF</sequence>
<evidence type="ECO:0000256" key="5">
    <source>
        <dbReference type="SAM" id="Phobius"/>
    </source>
</evidence>
<evidence type="ECO:0000256" key="1">
    <source>
        <dbReference type="ARBA" id="ARBA00004141"/>
    </source>
</evidence>
<keyword evidence="3 5" id="KW-1133">Transmembrane helix</keyword>
<dbReference type="Proteomes" id="UP000642571">
    <property type="component" value="Unassembled WGS sequence"/>
</dbReference>
<comment type="subcellular location">
    <subcellularLocation>
        <location evidence="1">Membrane</location>
        <topology evidence="1">Multi-pass membrane protein</topology>
    </subcellularLocation>
</comment>
<feature type="transmembrane region" description="Helical" evidence="5">
    <location>
        <begin position="132"/>
        <end position="152"/>
    </location>
</feature>
<feature type="transmembrane region" description="Helical" evidence="5">
    <location>
        <begin position="287"/>
        <end position="319"/>
    </location>
</feature>
<dbReference type="InterPro" id="IPR001046">
    <property type="entry name" value="NRAMP_fam"/>
</dbReference>
<keyword evidence="2 5" id="KW-0812">Transmembrane</keyword>
<feature type="transmembrane region" description="Helical" evidence="5">
    <location>
        <begin position="159"/>
        <end position="178"/>
    </location>
</feature>
<feature type="transmembrane region" description="Helical" evidence="5">
    <location>
        <begin position="340"/>
        <end position="358"/>
    </location>
</feature>
<gene>
    <name evidence="6" type="ORF">GCM10011389_30440</name>
</gene>
<feature type="transmembrane region" description="Helical" evidence="5">
    <location>
        <begin position="100"/>
        <end position="126"/>
    </location>
</feature>
<reference evidence="7" key="1">
    <citation type="journal article" date="2019" name="Int. J. Syst. Evol. Microbiol.">
        <title>The Global Catalogue of Microorganisms (GCM) 10K type strain sequencing project: providing services to taxonomists for standard genome sequencing and annotation.</title>
        <authorList>
            <consortium name="The Broad Institute Genomics Platform"/>
            <consortium name="The Broad Institute Genome Sequencing Center for Infectious Disease"/>
            <person name="Wu L."/>
            <person name="Ma J."/>
        </authorList>
    </citation>
    <scope>NUCLEOTIDE SEQUENCE [LARGE SCALE GENOMIC DNA]</scope>
    <source>
        <strain evidence="7">CGMCC 1.15353</strain>
    </source>
</reference>
<dbReference type="EMBL" id="BMIN01000015">
    <property type="protein sequence ID" value="GGD20667.1"/>
    <property type="molecule type" value="Genomic_DNA"/>
</dbReference>
<keyword evidence="4 5" id="KW-0472">Membrane</keyword>
<feature type="transmembrane region" description="Helical" evidence="5">
    <location>
        <begin position="399"/>
        <end position="421"/>
    </location>
</feature>
<organism evidence="6 7">
    <name type="scientific">Pontibacillus salipaludis</name>
    <dbReference type="NCBI Taxonomy" id="1697394"/>
    <lineage>
        <taxon>Bacteria</taxon>
        <taxon>Bacillati</taxon>
        <taxon>Bacillota</taxon>
        <taxon>Bacilli</taxon>
        <taxon>Bacillales</taxon>
        <taxon>Bacillaceae</taxon>
        <taxon>Pontibacillus</taxon>
    </lineage>
</organism>
<dbReference type="Pfam" id="PF01566">
    <property type="entry name" value="Nramp"/>
    <property type="match status" value="1"/>
</dbReference>
<comment type="caution">
    <text evidence="6">The sequence shown here is derived from an EMBL/GenBank/DDBJ whole genome shotgun (WGS) entry which is preliminary data.</text>
</comment>
<feature type="transmembrane region" description="Helical" evidence="5">
    <location>
        <begin position="198"/>
        <end position="219"/>
    </location>
</feature>
<proteinExistence type="predicted"/>
<evidence type="ECO:0000313" key="6">
    <source>
        <dbReference type="EMBL" id="GGD20667.1"/>
    </source>
</evidence>
<accession>A0ABQ1QC18</accession>
<evidence type="ECO:0000313" key="7">
    <source>
        <dbReference type="Proteomes" id="UP000642571"/>
    </source>
</evidence>
<feature type="transmembrane region" description="Helical" evidence="5">
    <location>
        <begin position="42"/>
        <end position="66"/>
    </location>
</feature>
<dbReference type="NCBIfam" id="NF037982">
    <property type="entry name" value="Nramp_1"/>
    <property type="match status" value="2"/>
</dbReference>
<evidence type="ECO:0000256" key="4">
    <source>
        <dbReference type="ARBA" id="ARBA00023136"/>
    </source>
</evidence>